<reference evidence="1" key="2">
    <citation type="submission" date="2021-03" db="EMBL/GenBank/DDBJ databases">
        <authorList>
            <person name="Alouane T."/>
            <person name="Langin T."/>
            <person name="Bonhomme L."/>
        </authorList>
    </citation>
    <scope>NUCLEOTIDE SEQUENCE</scope>
    <source>
        <strain evidence="1">MDC_Fg202</strain>
    </source>
</reference>
<protein>
    <submittedName>
        <fullName evidence="2">Uncharacterized protein</fullName>
    </submittedName>
</protein>
<proteinExistence type="predicted"/>
<dbReference type="EMBL" id="CAAKMV010000077">
    <property type="protein sequence ID" value="VIO53964.1"/>
    <property type="molecule type" value="Genomic_DNA"/>
</dbReference>
<dbReference type="EMBL" id="CAJPIJ010000159">
    <property type="protein sequence ID" value="CAG1996677.1"/>
    <property type="molecule type" value="Genomic_DNA"/>
</dbReference>
<sequence length="113" mass="12797">GPDSFAGQSRAQEKGPDFRNLTNHTAGWLLFTQAPGSWGSRESSEHCTTTVHTGAVPVLYVCCKSWAMPRYTKRLESDLTRCNIGEERCALLMMFLQHAMNYYRLFETCNASR</sequence>
<name>A0A4E9DUS7_GIBZA</name>
<dbReference type="AlphaFoldDB" id="A0A4E9DUS7"/>
<evidence type="ECO:0000313" key="1">
    <source>
        <dbReference type="EMBL" id="CAG1996677.1"/>
    </source>
</evidence>
<accession>A0A4E9DUS7</accession>
<gene>
    <name evidence="2" type="ORF">FUG_LOCUS103993</name>
    <name evidence="1" type="ORF">MDCFG202_LOCUS409406</name>
</gene>
<organism evidence="2">
    <name type="scientific">Gibberella zeae</name>
    <name type="common">Wheat head blight fungus</name>
    <name type="synonym">Fusarium graminearum</name>
    <dbReference type="NCBI Taxonomy" id="5518"/>
    <lineage>
        <taxon>Eukaryota</taxon>
        <taxon>Fungi</taxon>
        <taxon>Dikarya</taxon>
        <taxon>Ascomycota</taxon>
        <taxon>Pezizomycotina</taxon>
        <taxon>Sordariomycetes</taxon>
        <taxon>Hypocreomycetidae</taxon>
        <taxon>Hypocreales</taxon>
        <taxon>Nectriaceae</taxon>
        <taxon>Fusarium</taxon>
    </lineage>
</organism>
<evidence type="ECO:0000313" key="2">
    <source>
        <dbReference type="EMBL" id="VIO53964.1"/>
    </source>
</evidence>
<dbReference type="Proteomes" id="UP000746612">
    <property type="component" value="Unassembled WGS sequence"/>
</dbReference>
<feature type="non-terminal residue" evidence="2">
    <location>
        <position position="1"/>
    </location>
</feature>
<reference evidence="2" key="1">
    <citation type="submission" date="2019-04" db="EMBL/GenBank/DDBJ databases">
        <authorList>
            <person name="Melise S."/>
            <person name="Noan J."/>
            <person name="Okalmin O."/>
        </authorList>
    </citation>
    <scope>NUCLEOTIDE SEQUENCE</scope>
    <source>
        <strain evidence="2">FN9</strain>
    </source>
</reference>